<keyword evidence="3" id="KW-1133">Transmembrane helix</keyword>
<dbReference type="InterPro" id="IPR050962">
    <property type="entry name" value="Phosphate-bind_PstS"/>
</dbReference>
<dbReference type="Pfam" id="PF12849">
    <property type="entry name" value="PBP_like_2"/>
    <property type="match status" value="1"/>
</dbReference>
<dbReference type="InterPro" id="IPR024370">
    <property type="entry name" value="PBP_domain"/>
</dbReference>
<comment type="similarity">
    <text evidence="1">Belongs to the PstS family.</text>
</comment>
<evidence type="ECO:0000256" key="3">
    <source>
        <dbReference type="SAM" id="Phobius"/>
    </source>
</evidence>
<evidence type="ECO:0000256" key="1">
    <source>
        <dbReference type="ARBA" id="ARBA00008725"/>
    </source>
</evidence>
<protein>
    <recommendedName>
        <fullName evidence="4">PBP domain-containing protein</fullName>
    </recommendedName>
</protein>
<evidence type="ECO:0000259" key="4">
    <source>
        <dbReference type="Pfam" id="PF12849"/>
    </source>
</evidence>
<dbReference type="AlphaFoldDB" id="A0A150GCL0"/>
<accession>A0A150GCL0</accession>
<feature type="compositionally biased region" description="Polar residues" evidence="2">
    <location>
        <begin position="73"/>
        <end position="95"/>
    </location>
</feature>
<name>A0A150GCL0_GONPE</name>
<keyword evidence="6" id="KW-1185">Reference proteome</keyword>
<dbReference type="Gene3D" id="3.40.190.10">
    <property type="entry name" value="Periplasmic binding protein-like II"/>
    <property type="match status" value="5"/>
</dbReference>
<dbReference type="OrthoDB" id="511982at2759"/>
<proteinExistence type="inferred from homology"/>
<feature type="domain" description="PBP" evidence="4">
    <location>
        <begin position="3"/>
        <end position="226"/>
    </location>
</feature>
<dbReference type="Proteomes" id="UP000075714">
    <property type="component" value="Unassembled WGS sequence"/>
</dbReference>
<dbReference type="SUPFAM" id="SSF53850">
    <property type="entry name" value="Periplasmic binding protein-like II"/>
    <property type="match status" value="3"/>
</dbReference>
<feature type="region of interest" description="Disordered" evidence="2">
    <location>
        <begin position="73"/>
        <end position="98"/>
    </location>
</feature>
<reference evidence="6" key="1">
    <citation type="journal article" date="2016" name="Nat. Commun.">
        <title>The Gonium pectorale genome demonstrates co-option of cell cycle regulation during the evolution of multicellularity.</title>
        <authorList>
            <person name="Hanschen E.R."/>
            <person name="Marriage T.N."/>
            <person name="Ferris P.J."/>
            <person name="Hamaji T."/>
            <person name="Toyoda A."/>
            <person name="Fujiyama A."/>
            <person name="Neme R."/>
            <person name="Noguchi H."/>
            <person name="Minakuchi Y."/>
            <person name="Suzuki M."/>
            <person name="Kawai-Toyooka H."/>
            <person name="Smith D.R."/>
            <person name="Sparks H."/>
            <person name="Anderson J."/>
            <person name="Bakaric R."/>
            <person name="Luria V."/>
            <person name="Karger A."/>
            <person name="Kirschner M.W."/>
            <person name="Durand P.M."/>
            <person name="Michod R.E."/>
            <person name="Nozaki H."/>
            <person name="Olson B.J."/>
        </authorList>
    </citation>
    <scope>NUCLEOTIDE SEQUENCE [LARGE SCALE GENOMIC DNA]</scope>
    <source>
        <strain evidence="6">NIES-2863</strain>
    </source>
</reference>
<keyword evidence="3" id="KW-0472">Membrane</keyword>
<comment type="caution">
    <text evidence="5">The sequence shown here is derived from an EMBL/GenBank/DDBJ whole genome shotgun (WGS) entry which is preliminary data.</text>
</comment>
<feature type="transmembrane region" description="Helical" evidence="3">
    <location>
        <begin position="1181"/>
        <end position="1209"/>
    </location>
</feature>
<dbReference type="EMBL" id="LSYV01000035">
    <property type="protein sequence ID" value="KXZ47558.1"/>
    <property type="molecule type" value="Genomic_DNA"/>
</dbReference>
<sequence length="1247" mass="131372">MYLDPCTLGRIFRGNISTWNDPAIVSLNPDLPDLATMSQAIRIVHRNPRSSSTYALTNYLSKACPQEWNAVNPGSNITGAGPNNNRQVGTTTNWPDDTPGRWQTVENSQQMVEQIAAVPYSFGYVESGQGLLAGLQEVAISNANGTRLVSEDAEVASEAFINEQFPLSDLGNASWINVNPVFASPGNPNQWPMTLGTYFYVYQNLTFLQQSGGLLLQFLNYMLSDDVAAIMHEYGFVPLPSSIRKSIVNSLNTTLVIDSSVKWITELATTDIVGQGNFVFSKRRDSYLMNTMAGLTADNSDAKRTLMLGDAYQVHGSGSFVSAMMIRQAMQVLSGRARVPISMTYRAVGSIEAQAEFSDYRNMYKSYNHFKVADMPLDSATWTTLTSQPAAATTVAVLQLPIAVSALGIYYNKALPSASLTLNCALLARLYTADLSSWSDPDLVSLNKFSEFAAQTLLNHTVTVFAMAQPSGPTWALTGYLAKACGSAWPTGQRTSVSWASGVTTSYQGSPIVTPDDMLKAIAGTPNSIGYIPATLGSTSGLASAQFVVEGVSAPLRLSKANLTTVITQARATSSGLFSNVTADLMANVGLSLYGLSGTWPMPMVQYVYLYRNLSGYGYSGPLLRALVEYLLSPEGSQLASSAGLAPMPEPIQATMRTAVSLSILKTLTVVWGSEPAGTYDGSGSGLYTFSANRLSYEAQALSALQQDVAAVKGRLALALPVTLRVACTPGILGLTRLLQRDLQDMASTSVRILDEMLPAPNSVTALRAAITGSSAPTHLVVHPGPLLKAQWVDLARSAAIVQTPVAIRPVAVVYKGVAGLRLSACTLAKIIRGDVRFWDDASIQEDNPSVTLARGAISLLQGGADDADARAVLEYVLSAAPAGNCSATSGLKLPTTNLVPNEDIIARLAATENSYTALGFVAAAGLVSEAADGAGLQAVKLQSVATNTYVTPMQLASGYCPPAGCADAVSKVYMAAVEDIMANSLKVISSPNKLDALRAPLDYTGDWSEFSLLSACCGIAARTSADVYPIFRFDFLVGLADLTKFGDDGPAVRAAVEYATGAHIADRINGALGPYFVGLGERARAALAVPALAAMVTSPDQSPWTIVASSTEQAGAVNPAATIVISRAPSLSGVALPGAALYPYSTTVNTSSAGDIQVIAQQAALSAISDVRTDQDRLDLVYNIGVAALVLALVLSLTALVLAVIALAKIRSSTRTTGGCLTPATKYEAHTDAPGNVEMQVAGSRA</sequence>
<keyword evidence="3" id="KW-0812">Transmembrane</keyword>
<gene>
    <name evidence="5" type="ORF">GPECTOR_34g717</name>
</gene>
<dbReference type="PANTHER" id="PTHR42996:SF1">
    <property type="entry name" value="PHOSPHATE-BINDING PROTEIN PSTS"/>
    <property type="match status" value="1"/>
</dbReference>
<dbReference type="PANTHER" id="PTHR42996">
    <property type="entry name" value="PHOSPHATE-BINDING PROTEIN PSTS"/>
    <property type="match status" value="1"/>
</dbReference>
<evidence type="ECO:0000313" key="5">
    <source>
        <dbReference type="EMBL" id="KXZ47558.1"/>
    </source>
</evidence>
<evidence type="ECO:0000256" key="2">
    <source>
        <dbReference type="SAM" id="MobiDB-lite"/>
    </source>
</evidence>
<organism evidence="5 6">
    <name type="scientific">Gonium pectorale</name>
    <name type="common">Green alga</name>
    <dbReference type="NCBI Taxonomy" id="33097"/>
    <lineage>
        <taxon>Eukaryota</taxon>
        <taxon>Viridiplantae</taxon>
        <taxon>Chlorophyta</taxon>
        <taxon>core chlorophytes</taxon>
        <taxon>Chlorophyceae</taxon>
        <taxon>CS clade</taxon>
        <taxon>Chlamydomonadales</taxon>
        <taxon>Volvocaceae</taxon>
        <taxon>Gonium</taxon>
    </lineage>
</organism>
<evidence type="ECO:0000313" key="6">
    <source>
        <dbReference type="Proteomes" id="UP000075714"/>
    </source>
</evidence>